<evidence type="ECO:0000313" key="3">
    <source>
        <dbReference type="Proteomes" id="UP001172101"/>
    </source>
</evidence>
<protein>
    <submittedName>
        <fullName evidence="2">Uncharacterized protein</fullName>
    </submittedName>
</protein>
<keyword evidence="1" id="KW-0175">Coiled coil</keyword>
<name>A0AA40B337_9PEZI</name>
<reference evidence="2" key="1">
    <citation type="submission" date="2023-06" db="EMBL/GenBank/DDBJ databases">
        <title>Genome-scale phylogeny and comparative genomics of the fungal order Sordariales.</title>
        <authorList>
            <consortium name="Lawrence Berkeley National Laboratory"/>
            <person name="Hensen N."/>
            <person name="Bonometti L."/>
            <person name="Westerberg I."/>
            <person name="Brannstrom I.O."/>
            <person name="Guillou S."/>
            <person name="Cros-Aarteil S."/>
            <person name="Calhoun S."/>
            <person name="Haridas S."/>
            <person name="Kuo A."/>
            <person name="Mondo S."/>
            <person name="Pangilinan J."/>
            <person name="Riley R."/>
            <person name="LaButti K."/>
            <person name="Andreopoulos B."/>
            <person name="Lipzen A."/>
            <person name="Chen C."/>
            <person name="Yanf M."/>
            <person name="Daum C."/>
            <person name="Ng V."/>
            <person name="Clum A."/>
            <person name="Steindorff A."/>
            <person name="Ohm R."/>
            <person name="Martin F."/>
            <person name="Silar P."/>
            <person name="Natvig D."/>
            <person name="Lalanne C."/>
            <person name="Gautier V."/>
            <person name="Ament-velasquez S.L."/>
            <person name="Kruys A."/>
            <person name="Hutchinson M.I."/>
            <person name="Powell A.J."/>
            <person name="Barry K."/>
            <person name="Miller A.N."/>
            <person name="Grigoriev I.V."/>
            <person name="Debuchy R."/>
            <person name="Gladieux P."/>
            <person name="Thoren M.H."/>
            <person name="Johannesson H."/>
        </authorList>
    </citation>
    <scope>NUCLEOTIDE SEQUENCE</scope>
    <source>
        <strain evidence="2">SMH2392-1A</strain>
    </source>
</reference>
<organism evidence="2 3">
    <name type="scientific">Lasiosphaeria miniovina</name>
    <dbReference type="NCBI Taxonomy" id="1954250"/>
    <lineage>
        <taxon>Eukaryota</taxon>
        <taxon>Fungi</taxon>
        <taxon>Dikarya</taxon>
        <taxon>Ascomycota</taxon>
        <taxon>Pezizomycotina</taxon>
        <taxon>Sordariomycetes</taxon>
        <taxon>Sordariomycetidae</taxon>
        <taxon>Sordariales</taxon>
        <taxon>Lasiosphaeriaceae</taxon>
        <taxon>Lasiosphaeria</taxon>
    </lineage>
</organism>
<dbReference type="RefSeq" id="XP_060299660.1">
    <property type="nucleotide sequence ID" value="XM_060436912.1"/>
</dbReference>
<proteinExistence type="predicted"/>
<dbReference type="AlphaFoldDB" id="A0AA40B337"/>
<feature type="coiled-coil region" evidence="1">
    <location>
        <begin position="54"/>
        <end position="101"/>
    </location>
</feature>
<accession>A0AA40B337</accession>
<dbReference type="GeneID" id="85320182"/>
<evidence type="ECO:0000313" key="2">
    <source>
        <dbReference type="EMBL" id="KAK0726804.1"/>
    </source>
</evidence>
<evidence type="ECO:0000256" key="1">
    <source>
        <dbReference type="SAM" id="Coils"/>
    </source>
</evidence>
<keyword evidence="3" id="KW-1185">Reference proteome</keyword>
<comment type="caution">
    <text evidence="2">The sequence shown here is derived from an EMBL/GenBank/DDBJ whole genome shotgun (WGS) entry which is preliminary data.</text>
</comment>
<gene>
    <name evidence="2" type="ORF">B0T26DRAFT_637287</name>
</gene>
<dbReference type="EMBL" id="JAUIRO010000002">
    <property type="protein sequence ID" value="KAK0726804.1"/>
    <property type="molecule type" value="Genomic_DNA"/>
</dbReference>
<sequence length="144" mass="16641">MCFFDQTRWACGFWRWGNLRQQCTKEYRIGETCRLKLVFETSHRPDHCKTCEQIVRKQCRIAKMKKDIARWTREGSLMATIEKTERDIVKLQRSISTLSEQHGKRLPDPVVVTTSTASGTWVGLPPISGNLLQAARANPQQLLH</sequence>
<dbReference type="Proteomes" id="UP001172101">
    <property type="component" value="Unassembled WGS sequence"/>
</dbReference>